<dbReference type="SUPFAM" id="SSF55729">
    <property type="entry name" value="Acyl-CoA N-acyltransferases (Nat)"/>
    <property type="match status" value="1"/>
</dbReference>
<feature type="region of interest" description="Disordered" evidence="4">
    <location>
        <begin position="1"/>
        <end position="22"/>
    </location>
</feature>
<evidence type="ECO:0000256" key="2">
    <source>
        <dbReference type="ARBA" id="ARBA00022737"/>
    </source>
</evidence>
<evidence type="ECO:0000256" key="1">
    <source>
        <dbReference type="ARBA" id="ARBA00022679"/>
    </source>
</evidence>
<dbReference type="CDD" id="cd04301">
    <property type="entry name" value="NAT_SF"/>
    <property type="match status" value="1"/>
</dbReference>
<keyword evidence="2" id="KW-0677">Repeat</keyword>
<evidence type="ECO:0000256" key="3">
    <source>
        <dbReference type="ARBA" id="ARBA00023315"/>
    </source>
</evidence>
<dbReference type="AlphaFoldDB" id="A0A381NHH6"/>
<proteinExistence type="predicted"/>
<name>A0A381NHH6_9ZZZZ</name>
<dbReference type="Gene3D" id="3.40.630.30">
    <property type="match status" value="1"/>
</dbReference>
<keyword evidence="1" id="KW-0808">Transferase</keyword>
<gene>
    <name evidence="6" type="ORF">METZ01_LOCUS6851</name>
</gene>
<evidence type="ECO:0000259" key="5">
    <source>
        <dbReference type="PROSITE" id="PS51186"/>
    </source>
</evidence>
<sequence>MDRFTVSDGTDTATLTGDPERPDVELRRWSVDLDLPNDGPEAGNHAERGCRMLEAATQAVSMQGGGRLEFWIERVGSQSDKVPTAAGFTPHRDLLRLRRELPALPTDLTTRPFTPEDAEAFLTVNNLAFDWHPEQGGMTLEVLQARQSESWYDPEGFLLHEVDGDLAGFCWTKVHADQSPPLGEIYAIAVHPEHHGRGLGRALTLAGLAHLAGRGLRHAILYVESDNRPALRMYWGLGFDKEFTNRAYQRIVR</sequence>
<evidence type="ECO:0000313" key="6">
    <source>
        <dbReference type="EMBL" id="SUZ53997.1"/>
    </source>
</evidence>
<accession>A0A381NHH6</accession>
<dbReference type="NCBIfam" id="TIGR03448">
    <property type="entry name" value="mycothiol_MshD"/>
    <property type="match status" value="1"/>
</dbReference>
<dbReference type="InterPro" id="IPR016181">
    <property type="entry name" value="Acyl_CoA_acyltransferase"/>
</dbReference>
<evidence type="ECO:0000256" key="4">
    <source>
        <dbReference type="SAM" id="MobiDB-lite"/>
    </source>
</evidence>
<protein>
    <recommendedName>
        <fullName evidence="5">N-acetyltransferase domain-containing protein</fullName>
    </recommendedName>
</protein>
<dbReference type="InterPro" id="IPR017813">
    <property type="entry name" value="Mycothiol_AcTrfase"/>
</dbReference>
<dbReference type="InterPro" id="IPR050832">
    <property type="entry name" value="Bact_Acetyltransf"/>
</dbReference>
<dbReference type="PANTHER" id="PTHR43877">
    <property type="entry name" value="AMINOALKYLPHOSPHONATE N-ACETYLTRANSFERASE-RELATED-RELATED"/>
    <property type="match status" value="1"/>
</dbReference>
<reference evidence="6" key="1">
    <citation type="submission" date="2018-05" db="EMBL/GenBank/DDBJ databases">
        <authorList>
            <person name="Lanie J.A."/>
            <person name="Ng W.-L."/>
            <person name="Kazmierczak K.M."/>
            <person name="Andrzejewski T.M."/>
            <person name="Davidsen T.M."/>
            <person name="Wayne K.J."/>
            <person name="Tettelin H."/>
            <person name="Glass J.I."/>
            <person name="Rusch D."/>
            <person name="Podicherti R."/>
            <person name="Tsui H.-C.T."/>
            <person name="Winkler M.E."/>
        </authorList>
    </citation>
    <scope>NUCLEOTIDE SEQUENCE</scope>
</reference>
<dbReference type="GO" id="GO:0016747">
    <property type="term" value="F:acyltransferase activity, transferring groups other than amino-acyl groups"/>
    <property type="evidence" value="ECO:0007669"/>
    <property type="project" value="InterPro"/>
</dbReference>
<feature type="domain" description="N-acetyltransferase" evidence="5">
    <location>
        <begin position="108"/>
        <end position="253"/>
    </location>
</feature>
<keyword evidence="3" id="KW-0012">Acyltransferase</keyword>
<dbReference type="PROSITE" id="PS51186">
    <property type="entry name" value="GNAT"/>
    <property type="match status" value="1"/>
</dbReference>
<dbReference type="Pfam" id="PF00583">
    <property type="entry name" value="Acetyltransf_1"/>
    <property type="match status" value="1"/>
</dbReference>
<dbReference type="EMBL" id="UINC01000362">
    <property type="protein sequence ID" value="SUZ53997.1"/>
    <property type="molecule type" value="Genomic_DNA"/>
</dbReference>
<organism evidence="6">
    <name type="scientific">marine metagenome</name>
    <dbReference type="NCBI Taxonomy" id="408172"/>
    <lineage>
        <taxon>unclassified sequences</taxon>
        <taxon>metagenomes</taxon>
        <taxon>ecological metagenomes</taxon>
    </lineage>
</organism>
<dbReference type="InterPro" id="IPR000182">
    <property type="entry name" value="GNAT_dom"/>
</dbReference>